<keyword evidence="20" id="KW-1185">Reference proteome</keyword>
<dbReference type="GO" id="GO:0006303">
    <property type="term" value="P:double-strand break repair via nonhomologous end joining"/>
    <property type="evidence" value="ECO:0007669"/>
    <property type="project" value="TreeGrafter"/>
</dbReference>
<evidence type="ECO:0000256" key="7">
    <source>
        <dbReference type="ARBA" id="ARBA00022705"/>
    </source>
</evidence>
<dbReference type="EC" id="2.7.7.7" evidence="3"/>
<keyword evidence="7" id="KW-0235">DNA replication</keyword>
<dbReference type="PANTHER" id="PTHR11276:SF28">
    <property type="entry name" value="DNA POLYMERASE LAMBDA"/>
    <property type="match status" value="1"/>
</dbReference>
<dbReference type="SUPFAM" id="SSF81301">
    <property type="entry name" value="Nucleotidyltransferase"/>
    <property type="match status" value="1"/>
</dbReference>
<dbReference type="Pfam" id="PF14716">
    <property type="entry name" value="HHH_8"/>
    <property type="match status" value="1"/>
</dbReference>
<dbReference type="Gene3D" id="1.10.150.110">
    <property type="entry name" value="DNA polymerase beta, N-terminal domain-like"/>
    <property type="match status" value="1"/>
</dbReference>
<keyword evidence="12" id="KW-0234">DNA repair</keyword>
<dbReference type="SMART" id="SM00483">
    <property type="entry name" value="POLXc"/>
    <property type="match status" value="1"/>
</dbReference>
<dbReference type="Pfam" id="PF10391">
    <property type="entry name" value="DNA_pol_lambd_f"/>
    <property type="match status" value="1"/>
</dbReference>
<evidence type="ECO:0000256" key="2">
    <source>
        <dbReference type="ARBA" id="ARBA00008323"/>
    </source>
</evidence>
<evidence type="ECO:0000256" key="13">
    <source>
        <dbReference type="ARBA" id="ARBA00023239"/>
    </source>
</evidence>
<feature type="region of interest" description="Disordered" evidence="17">
    <location>
        <begin position="381"/>
        <end position="422"/>
    </location>
</feature>
<dbReference type="InterPro" id="IPR010996">
    <property type="entry name" value="HHH_MUS81"/>
</dbReference>
<dbReference type="CDD" id="cd00141">
    <property type="entry name" value="NT_POLXc"/>
    <property type="match status" value="1"/>
</dbReference>
<dbReference type="GO" id="GO:0003677">
    <property type="term" value="F:DNA binding"/>
    <property type="evidence" value="ECO:0007669"/>
    <property type="project" value="UniProtKB-KW"/>
</dbReference>
<comment type="catalytic activity">
    <reaction evidence="15">
        <text>DNA(n) + a 2'-deoxyribonucleoside 5'-triphosphate = DNA(n+1) + diphosphate</text>
        <dbReference type="Rhea" id="RHEA:22508"/>
        <dbReference type="Rhea" id="RHEA-COMP:17339"/>
        <dbReference type="Rhea" id="RHEA-COMP:17340"/>
        <dbReference type="ChEBI" id="CHEBI:33019"/>
        <dbReference type="ChEBI" id="CHEBI:61560"/>
        <dbReference type="ChEBI" id="CHEBI:173112"/>
        <dbReference type="EC" id="2.7.7.7"/>
    </reaction>
</comment>
<dbReference type="InterPro" id="IPR022312">
    <property type="entry name" value="DNA_pol_X"/>
</dbReference>
<evidence type="ECO:0000256" key="1">
    <source>
        <dbReference type="ARBA" id="ARBA00004123"/>
    </source>
</evidence>
<evidence type="ECO:0000256" key="5">
    <source>
        <dbReference type="ARBA" id="ARBA00022679"/>
    </source>
</evidence>
<feature type="compositionally biased region" description="Acidic residues" evidence="17">
    <location>
        <begin position="387"/>
        <end position="405"/>
    </location>
</feature>
<dbReference type="InterPro" id="IPR018944">
    <property type="entry name" value="DNA_pol_lambd_fingers_domain"/>
</dbReference>
<organism evidence="19 20">
    <name type="scientific">Sporormia fimetaria CBS 119925</name>
    <dbReference type="NCBI Taxonomy" id="1340428"/>
    <lineage>
        <taxon>Eukaryota</taxon>
        <taxon>Fungi</taxon>
        <taxon>Dikarya</taxon>
        <taxon>Ascomycota</taxon>
        <taxon>Pezizomycotina</taxon>
        <taxon>Dothideomycetes</taxon>
        <taxon>Pleosporomycetidae</taxon>
        <taxon>Pleosporales</taxon>
        <taxon>Sporormiaceae</taxon>
        <taxon>Sporormia</taxon>
    </lineage>
</organism>
<dbReference type="Gene3D" id="3.40.50.10190">
    <property type="entry name" value="BRCT domain"/>
    <property type="match status" value="1"/>
</dbReference>
<evidence type="ECO:0000256" key="10">
    <source>
        <dbReference type="ARBA" id="ARBA00022932"/>
    </source>
</evidence>
<dbReference type="AlphaFoldDB" id="A0A6A6V677"/>
<dbReference type="InterPro" id="IPR043519">
    <property type="entry name" value="NT_sf"/>
</dbReference>
<dbReference type="InterPro" id="IPR037160">
    <property type="entry name" value="DNA_Pol_thumb_sf"/>
</dbReference>
<proteinExistence type="inferred from homology"/>
<keyword evidence="8" id="KW-0479">Metal-binding</keyword>
<dbReference type="InterPro" id="IPR002008">
    <property type="entry name" value="DNA_pol_X_beta-like"/>
</dbReference>
<evidence type="ECO:0000313" key="20">
    <source>
        <dbReference type="Proteomes" id="UP000799440"/>
    </source>
</evidence>
<dbReference type="InterPro" id="IPR002054">
    <property type="entry name" value="DNA-dir_DNA_pol_X"/>
</dbReference>
<dbReference type="FunFam" id="1.10.150.20:FF:000010">
    <property type="entry name" value="DNA polymerase lambda"/>
    <property type="match status" value="1"/>
</dbReference>
<dbReference type="OrthoDB" id="205514at2759"/>
<feature type="region of interest" description="Disordered" evidence="17">
    <location>
        <begin position="92"/>
        <end position="139"/>
    </location>
</feature>
<dbReference type="GO" id="GO:0005634">
    <property type="term" value="C:nucleus"/>
    <property type="evidence" value="ECO:0007669"/>
    <property type="project" value="UniProtKB-SubCell"/>
</dbReference>
<accession>A0A6A6V677</accession>
<evidence type="ECO:0000256" key="15">
    <source>
        <dbReference type="ARBA" id="ARBA00049244"/>
    </source>
</evidence>
<evidence type="ECO:0000313" key="19">
    <source>
        <dbReference type="EMBL" id="KAF2745543.1"/>
    </source>
</evidence>
<dbReference type="Gene3D" id="1.10.150.20">
    <property type="entry name" value="5' to 3' exonuclease, C-terminal subdomain"/>
    <property type="match status" value="1"/>
</dbReference>
<dbReference type="GO" id="GO:0003887">
    <property type="term" value="F:DNA-directed DNA polymerase activity"/>
    <property type="evidence" value="ECO:0007669"/>
    <property type="project" value="UniProtKB-KW"/>
</dbReference>
<keyword evidence="5" id="KW-0808">Transferase</keyword>
<evidence type="ECO:0000256" key="6">
    <source>
        <dbReference type="ARBA" id="ARBA00022695"/>
    </source>
</evidence>
<evidence type="ECO:0000256" key="9">
    <source>
        <dbReference type="ARBA" id="ARBA00022763"/>
    </source>
</evidence>
<gene>
    <name evidence="19" type="ORF">M011DRAFT_479048</name>
</gene>
<evidence type="ECO:0000256" key="3">
    <source>
        <dbReference type="ARBA" id="ARBA00012417"/>
    </source>
</evidence>
<reference evidence="19" key="1">
    <citation type="journal article" date="2020" name="Stud. Mycol.">
        <title>101 Dothideomycetes genomes: a test case for predicting lifestyles and emergence of pathogens.</title>
        <authorList>
            <person name="Haridas S."/>
            <person name="Albert R."/>
            <person name="Binder M."/>
            <person name="Bloem J."/>
            <person name="Labutti K."/>
            <person name="Salamov A."/>
            <person name="Andreopoulos B."/>
            <person name="Baker S."/>
            <person name="Barry K."/>
            <person name="Bills G."/>
            <person name="Bluhm B."/>
            <person name="Cannon C."/>
            <person name="Castanera R."/>
            <person name="Culley D."/>
            <person name="Daum C."/>
            <person name="Ezra D."/>
            <person name="Gonzalez J."/>
            <person name="Henrissat B."/>
            <person name="Kuo A."/>
            <person name="Liang C."/>
            <person name="Lipzen A."/>
            <person name="Lutzoni F."/>
            <person name="Magnuson J."/>
            <person name="Mondo S."/>
            <person name="Nolan M."/>
            <person name="Ohm R."/>
            <person name="Pangilinan J."/>
            <person name="Park H.-J."/>
            <person name="Ramirez L."/>
            <person name="Alfaro M."/>
            <person name="Sun H."/>
            <person name="Tritt A."/>
            <person name="Yoshinaga Y."/>
            <person name="Zwiers L.-H."/>
            <person name="Turgeon B."/>
            <person name="Goodwin S."/>
            <person name="Spatafora J."/>
            <person name="Crous P."/>
            <person name="Grigoriev I."/>
        </authorList>
    </citation>
    <scope>NUCLEOTIDE SEQUENCE</scope>
    <source>
        <strain evidence="19">CBS 119925</strain>
    </source>
</reference>
<feature type="domain" description="DNA-directed DNA polymerase X" evidence="18">
    <location>
        <begin position="447"/>
        <end position="775"/>
    </location>
</feature>
<dbReference type="InterPro" id="IPR019843">
    <property type="entry name" value="DNA_pol-X_BS"/>
</dbReference>
<dbReference type="SUPFAM" id="SSF81585">
    <property type="entry name" value="PsbU/PolX domain-like"/>
    <property type="match status" value="1"/>
</dbReference>
<dbReference type="Gene3D" id="3.30.460.10">
    <property type="entry name" value="Beta Polymerase, domain 2"/>
    <property type="match status" value="1"/>
</dbReference>
<dbReference type="Pfam" id="PF14791">
    <property type="entry name" value="DNA_pol_B_thumb"/>
    <property type="match status" value="1"/>
</dbReference>
<keyword evidence="4" id="KW-0237">DNA synthesis</keyword>
<dbReference type="Proteomes" id="UP000799440">
    <property type="component" value="Unassembled WGS sequence"/>
</dbReference>
<dbReference type="PANTHER" id="PTHR11276">
    <property type="entry name" value="DNA POLYMERASE TYPE-X FAMILY MEMBER"/>
    <property type="match status" value="1"/>
</dbReference>
<dbReference type="Gene3D" id="3.30.210.10">
    <property type="entry name" value="DNA polymerase, thumb domain"/>
    <property type="match status" value="1"/>
</dbReference>
<dbReference type="InterPro" id="IPR029398">
    <property type="entry name" value="PolB_thumb"/>
</dbReference>
<keyword evidence="14" id="KW-0539">Nucleus</keyword>
<dbReference type="InterPro" id="IPR028207">
    <property type="entry name" value="DNA_pol_B_palm_palm"/>
</dbReference>
<dbReference type="PROSITE" id="PS00522">
    <property type="entry name" value="DNA_POLYMERASE_X"/>
    <property type="match status" value="1"/>
</dbReference>
<dbReference type="PRINTS" id="PR00869">
    <property type="entry name" value="DNAPOLX"/>
</dbReference>
<dbReference type="PRINTS" id="PR00870">
    <property type="entry name" value="DNAPOLXBETA"/>
</dbReference>
<protein>
    <recommendedName>
        <fullName evidence="3">DNA-directed DNA polymerase</fullName>
        <ecNumber evidence="3">2.7.7.7</ecNumber>
    </recommendedName>
</protein>
<dbReference type="EMBL" id="MU006582">
    <property type="protein sequence ID" value="KAF2745543.1"/>
    <property type="molecule type" value="Genomic_DNA"/>
</dbReference>
<keyword evidence="9" id="KW-0227">DNA damage</keyword>
<evidence type="ECO:0000256" key="12">
    <source>
        <dbReference type="ARBA" id="ARBA00023204"/>
    </source>
</evidence>
<feature type="active site" description="Nucleophile; Schiff-base intermediate with DNA; for 5'-dRP lyase activity" evidence="16">
    <location>
        <position position="508"/>
    </location>
</feature>
<keyword evidence="10" id="KW-0239">DNA-directed DNA polymerase</keyword>
<name>A0A6A6V677_9PLEO</name>
<evidence type="ECO:0000256" key="16">
    <source>
        <dbReference type="PIRSR" id="PIRSR622312-50"/>
    </source>
</evidence>
<comment type="subcellular location">
    <subcellularLocation>
        <location evidence="1">Nucleus</location>
    </subcellularLocation>
</comment>
<dbReference type="GO" id="GO:0006260">
    <property type="term" value="P:DNA replication"/>
    <property type="evidence" value="ECO:0007669"/>
    <property type="project" value="UniProtKB-KW"/>
</dbReference>
<comment type="similarity">
    <text evidence="2">Belongs to the DNA polymerase type-X family.</text>
</comment>
<evidence type="ECO:0000256" key="11">
    <source>
        <dbReference type="ARBA" id="ARBA00023125"/>
    </source>
</evidence>
<dbReference type="GO" id="GO:0046872">
    <property type="term" value="F:metal ion binding"/>
    <property type="evidence" value="ECO:0007669"/>
    <property type="project" value="UniProtKB-KW"/>
</dbReference>
<dbReference type="FunFam" id="3.30.210.10:FF:000001">
    <property type="entry name" value="DNA polymerase lambda"/>
    <property type="match status" value="1"/>
</dbReference>
<dbReference type="SUPFAM" id="SSF47802">
    <property type="entry name" value="DNA polymerase beta, N-terminal domain-like"/>
    <property type="match status" value="1"/>
</dbReference>
<dbReference type="GO" id="GO:0016829">
    <property type="term" value="F:lyase activity"/>
    <property type="evidence" value="ECO:0007669"/>
    <property type="project" value="UniProtKB-KW"/>
</dbReference>
<dbReference type="Pfam" id="PF14792">
    <property type="entry name" value="DNA_pol_B_palm"/>
    <property type="match status" value="1"/>
</dbReference>
<dbReference type="InterPro" id="IPR036420">
    <property type="entry name" value="BRCT_dom_sf"/>
</dbReference>
<evidence type="ECO:0000259" key="18">
    <source>
        <dbReference type="SMART" id="SM00483"/>
    </source>
</evidence>
<dbReference type="FunFam" id="1.10.150.110:FF:000005">
    <property type="entry name" value="DNA polymerase POL4"/>
    <property type="match status" value="1"/>
</dbReference>
<evidence type="ECO:0000256" key="17">
    <source>
        <dbReference type="SAM" id="MobiDB-lite"/>
    </source>
</evidence>
<dbReference type="InterPro" id="IPR027421">
    <property type="entry name" value="DNA_pol_lamdba_lyase_dom_sf"/>
</dbReference>
<keyword evidence="11" id="KW-0238">DNA-binding</keyword>
<evidence type="ECO:0000256" key="4">
    <source>
        <dbReference type="ARBA" id="ARBA00022634"/>
    </source>
</evidence>
<keyword evidence="6" id="KW-0548">Nucleotidyltransferase</keyword>
<dbReference type="SUPFAM" id="SSF52113">
    <property type="entry name" value="BRCT domain"/>
    <property type="match status" value="1"/>
</dbReference>
<feature type="region of interest" description="Disordered" evidence="17">
    <location>
        <begin position="303"/>
        <end position="340"/>
    </location>
</feature>
<evidence type="ECO:0000256" key="8">
    <source>
        <dbReference type="ARBA" id="ARBA00022723"/>
    </source>
</evidence>
<keyword evidence="13" id="KW-0456">Lyase</keyword>
<evidence type="ECO:0000256" key="14">
    <source>
        <dbReference type="ARBA" id="ARBA00023242"/>
    </source>
</evidence>
<sequence length="776" mass="87060">MDNALDTELEEKIKYYQQQDFLDISDDETGFDDEGSLFVERALADTKRMPPLSLVRQSSSFLGPTPKERMAEFEAHAKKQREQVRSLGPGLVRSATVPEGDTSRSFPAATAQGKRPFDPLGSRVPSKRNASLSDLPAKGAPSRTVPFYQQIGVIPRELKSGKKVRPADNIQLEPECKQLLKGRVIYFYPNDDISMPRRRRIHKLIQLGAAWITTWREDITHVMVDDGSHTFSQILKHLNRAALPRDIVLVKFDPYIPQCIEFNTLLDPTASRFQVKGAPNQIVLPEMPLSLSSVGSLEIEQSRKELAAKQTQHTDSMPAEDNRSTPPQPLDAPSSPASDFVEDSFVDTLEAAASADPTETTQHPPVRDDALSEAIQQVKAVSHLPLDEDEVPSENDSDSGTDEELPEPRPKQPKNRTTAFAGKPKGFSQLAFQCMNPRATHGSEQGNPNARTIQILEGLCKYYDQMQDTWRTLAYRRVIGVLRKQTVKISTREQAEALPFIGSRLAEKIEEIVITDRLRRLDNTRTDPMDKILRLFLGIYGVGLSQANKWIQAGHRTLDDLLRNAKLSHNQKTGIDHYDDFAARIPRAEVEAHGSYVRKALYKLDPSFEVMVMGSYRRGAKDSGDIDLIITKPRATLAAMRAVVFDELVTSLFNEGFLKTSLATSHRHDSTGTKWHGASCLPSSTTWRRLDLLLVPEEEMGAALIYFTGNDIFNRSMRLLASKKGMRLNQKGLYKDVVRGKGREKLNEGTLVEGRSEKKIFEILGVPWRPPTERIC</sequence>